<dbReference type="EMBL" id="CP002869">
    <property type="protein sequence ID" value="AEI44886.1"/>
    <property type="molecule type" value="Genomic_DNA"/>
</dbReference>
<dbReference type="InterPro" id="IPR003661">
    <property type="entry name" value="HisK_dim/P_dom"/>
</dbReference>
<feature type="transmembrane region" description="Helical" evidence="9">
    <location>
        <begin position="101"/>
        <end position="120"/>
    </location>
</feature>
<dbReference type="PANTHER" id="PTHR43065">
    <property type="entry name" value="SENSOR HISTIDINE KINASE"/>
    <property type="match status" value="1"/>
</dbReference>
<dbReference type="Pfam" id="PF02518">
    <property type="entry name" value="HATPase_c"/>
    <property type="match status" value="1"/>
</dbReference>
<dbReference type="InterPro" id="IPR036890">
    <property type="entry name" value="HATPase_C_sf"/>
</dbReference>
<evidence type="ECO:0000256" key="1">
    <source>
        <dbReference type="ARBA" id="ARBA00000085"/>
    </source>
</evidence>
<feature type="domain" description="Histidine kinase" evidence="10">
    <location>
        <begin position="217"/>
        <end position="423"/>
    </location>
</feature>
<evidence type="ECO:0000256" key="3">
    <source>
        <dbReference type="ARBA" id="ARBA00022553"/>
    </source>
</evidence>
<dbReference type="PROSITE" id="PS50109">
    <property type="entry name" value="HIS_KIN"/>
    <property type="match status" value="1"/>
</dbReference>
<dbReference type="SUPFAM" id="SSF47384">
    <property type="entry name" value="Homodimeric domain of signal transducing histidine kinase"/>
    <property type="match status" value="1"/>
</dbReference>
<keyword evidence="4" id="KW-0808">Transferase</keyword>
<dbReference type="InterPro" id="IPR003594">
    <property type="entry name" value="HATPase_dom"/>
</dbReference>
<dbReference type="PRINTS" id="PR00344">
    <property type="entry name" value="BCTRLSENSOR"/>
</dbReference>
<reference evidence="11 12" key="2">
    <citation type="journal article" date="2013" name="Genome Announc.">
        <title>Genome Sequence of Growth-Improving Paenibacillus mucilaginosus Strain KNP414.</title>
        <authorList>
            <person name="Lu J.J."/>
            <person name="Wang J.F."/>
            <person name="Hu X.F."/>
        </authorList>
    </citation>
    <scope>NUCLEOTIDE SEQUENCE [LARGE SCALE GENOMIC DNA]</scope>
    <source>
        <strain evidence="11 12">KNP414</strain>
    </source>
</reference>
<keyword evidence="9" id="KW-1133">Transmembrane helix</keyword>
<dbReference type="SUPFAM" id="SSF55874">
    <property type="entry name" value="ATPase domain of HSP90 chaperone/DNA topoisomerase II/histidine kinase"/>
    <property type="match status" value="1"/>
</dbReference>
<dbReference type="KEGG" id="pms:KNP414_06365"/>
<feature type="transmembrane region" description="Helical" evidence="9">
    <location>
        <begin position="132"/>
        <end position="156"/>
    </location>
</feature>
<comment type="catalytic activity">
    <reaction evidence="1">
        <text>ATP + protein L-histidine = ADP + protein N-phospho-L-histidine.</text>
        <dbReference type="EC" id="2.7.13.3"/>
    </reaction>
</comment>
<keyword evidence="9" id="KW-0472">Membrane</keyword>
<keyword evidence="3" id="KW-0597">Phosphoprotein</keyword>
<accession>F8FLX0</accession>
<dbReference type="SMART" id="SM00388">
    <property type="entry name" value="HisKA"/>
    <property type="match status" value="1"/>
</dbReference>
<dbReference type="Proteomes" id="UP000006620">
    <property type="component" value="Chromosome"/>
</dbReference>
<feature type="transmembrane region" description="Helical" evidence="9">
    <location>
        <begin position="168"/>
        <end position="189"/>
    </location>
</feature>
<keyword evidence="9" id="KW-0812">Transmembrane</keyword>
<reference evidence="12" key="1">
    <citation type="submission" date="2011-06" db="EMBL/GenBank/DDBJ databases">
        <title>Complete genome sequence of Paenibacillus mucilaginosus KNP414.</title>
        <authorList>
            <person name="Wang J."/>
            <person name="Hu S."/>
            <person name="Hu X."/>
            <person name="Zhang B."/>
            <person name="Dong D."/>
            <person name="Zhang S."/>
            <person name="Zhao K."/>
            <person name="Wu D."/>
        </authorList>
    </citation>
    <scope>NUCLEOTIDE SEQUENCE [LARGE SCALE GENOMIC DNA]</scope>
    <source>
        <strain evidence="12">KNP414</strain>
    </source>
</reference>
<organism evidence="11 12">
    <name type="scientific">Paenibacillus mucilaginosus (strain KNP414)</name>
    <dbReference type="NCBI Taxonomy" id="1036673"/>
    <lineage>
        <taxon>Bacteria</taxon>
        <taxon>Bacillati</taxon>
        <taxon>Bacillota</taxon>
        <taxon>Bacilli</taxon>
        <taxon>Bacillales</taxon>
        <taxon>Paenibacillaceae</taxon>
        <taxon>Paenibacillus</taxon>
    </lineage>
</organism>
<keyword evidence="8" id="KW-0902">Two-component regulatory system</keyword>
<sequence>MNLVNVLLLNVLALAAAVMLYQLPWSEKLRRGRETQSRLMAAAVCALASLFAMAHPLQLGSWPPLDFGMIPLAVCFFYGGPLYALGAAALMLAFRFGAGGLEAWVFPVVLALVLGGLWLVRRRLRETAVLLHPLNGALLGLAVSAVMVLSGAATLLAQGIAPSWQLYALWAAYAAAHACTAGLIAYLLGQTRLRISGQQAGLPEQNTSAAAAELASSIAREVHPSLTAAKGFVQMLAGHELPESKRQAYAKLAQEEMDKAQTVIGDFVTLSRPPLADLELLDVKQAILKALETLQPYAALQKIEVLTQLQDSLIISANADHFTQCMLHLLRNGMEAMPGGGRLHIVAGRQNQTVCIDIIDEGAGMSPDEVGRLGTPLYSAGSKRSRLGMIVTYRTIQNLHGRIDVTSELGKGTCFSILLPSLPASTYH</sequence>
<dbReference type="InterPro" id="IPR005467">
    <property type="entry name" value="His_kinase_dom"/>
</dbReference>
<evidence type="ECO:0000313" key="11">
    <source>
        <dbReference type="EMBL" id="AEI44886.1"/>
    </source>
</evidence>
<evidence type="ECO:0000256" key="9">
    <source>
        <dbReference type="SAM" id="Phobius"/>
    </source>
</evidence>
<evidence type="ECO:0000313" key="12">
    <source>
        <dbReference type="Proteomes" id="UP000006620"/>
    </source>
</evidence>
<dbReference type="AlphaFoldDB" id="F8FLX0"/>
<dbReference type="EC" id="2.7.13.3" evidence="2"/>
<dbReference type="SMART" id="SM00387">
    <property type="entry name" value="HATPase_c"/>
    <property type="match status" value="1"/>
</dbReference>
<dbReference type="InterPro" id="IPR036097">
    <property type="entry name" value="HisK_dim/P_sf"/>
</dbReference>
<feature type="transmembrane region" description="Helical" evidence="9">
    <location>
        <begin position="37"/>
        <end position="57"/>
    </location>
</feature>
<evidence type="ECO:0000256" key="2">
    <source>
        <dbReference type="ARBA" id="ARBA00012438"/>
    </source>
</evidence>
<dbReference type="InterPro" id="IPR004358">
    <property type="entry name" value="Sig_transdc_His_kin-like_C"/>
</dbReference>
<keyword evidence="7" id="KW-0067">ATP-binding</keyword>
<proteinExistence type="predicted"/>
<dbReference type="PANTHER" id="PTHR43065:SF46">
    <property type="entry name" value="C4-DICARBOXYLATE TRANSPORT SENSOR PROTEIN DCTB"/>
    <property type="match status" value="1"/>
</dbReference>
<dbReference type="GO" id="GO:0005524">
    <property type="term" value="F:ATP binding"/>
    <property type="evidence" value="ECO:0007669"/>
    <property type="project" value="UniProtKB-KW"/>
</dbReference>
<evidence type="ECO:0000256" key="6">
    <source>
        <dbReference type="ARBA" id="ARBA00022777"/>
    </source>
</evidence>
<dbReference type="Gene3D" id="3.30.565.10">
    <property type="entry name" value="Histidine kinase-like ATPase, C-terminal domain"/>
    <property type="match status" value="1"/>
</dbReference>
<keyword evidence="5" id="KW-0547">Nucleotide-binding</keyword>
<dbReference type="HOGENOM" id="CLU_000445_89_1_9"/>
<dbReference type="CDD" id="cd00082">
    <property type="entry name" value="HisKA"/>
    <property type="match status" value="1"/>
</dbReference>
<dbReference type="PATRIC" id="fig|1036673.3.peg.5923"/>
<gene>
    <name evidence="11" type="ordered locus">KNP414_06365</name>
</gene>
<name>F8FLX0_PAEMK</name>
<evidence type="ECO:0000256" key="4">
    <source>
        <dbReference type="ARBA" id="ARBA00022679"/>
    </source>
</evidence>
<keyword evidence="6" id="KW-0418">Kinase</keyword>
<evidence type="ECO:0000256" key="7">
    <source>
        <dbReference type="ARBA" id="ARBA00022840"/>
    </source>
</evidence>
<dbReference type="Gene3D" id="1.10.287.130">
    <property type="match status" value="1"/>
</dbReference>
<evidence type="ECO:0000256" key="8">
    <source>
        <dbReference type="ARBA" id="ARBA00023012"/>
    </source>
</evidence>
<feature type="transmembrane region" description="Helical" evidence="9">
    <location>
        <begin position="6"/>
        <end position="25"/>
    </location>
</feature>
<dbReference type="GO" id="GO:0000155">
    <property type="term" value="F:phosphorelay sensor kinase activity"/>
    <property type="evidence" value="ECO:0007669"/>
    <property type="project" value="InterPro"/>
</dbReference>
<evidence type="ECO:0000256" key="5">
    <source>
        <dbReference type="ARBA" id="ARBA00022741"/>
    </source>
</evidence>
<feature type="transmembrane region" description="Helical" evidence="9">
    <location>
        <begin position="69"/>
        <end position="94"/>
    </location>
</feature>
<evidence type="ECO:0000259" key="10">
    <source>
        <dbReference type="PROSITE" id="PS50109"/>
    </source>
</evidence>
<protein>
    <recommendedName>
        <fullName evidence="2">histidine kinase</fullName>
        <ecNumber evidence="2">2.7.13.3</ecNumber>
    </recommendedName>
</protein>